<evidence type="ECO:0000256" key="1">
    <source>
        <dbReference type="ARBA" id="ARBA00022500"/>
    </source>
</evidence>
<accession>A0A972GXQ0</accession>
<dbReference type="InterPro" id="IPR028976">
    <property type="entry name" value="CheC-like_sf"/>
</dbReference>
<proteinExistence type="predicted"/>
<protein>
    <submittedName>
        <fullName evidence="3">Chemotaxis protein CheX</fullName>
    </submittedName>
</protein>
<comment type="caution">
    <text evidence="3">The sequence shown here is derived from an EMBL/GenBank/DDBJ whole genome shotgun (WGS) entry which is preliminary data.</text>
</comment>
<dbReference type="GO" id="GO:0006935">
    <property type="term" value="P:chemotaxis"/>
    <property type="evidence" value="ECO:0007669"/>
    <property type="project" value="UniProtKB-KW"/>
</dbReference>
<feature type="domain" description="Chemotaxis phosphatase CheX-like" evidence="2">
    <location>
        <begin position="46"/>
        <end position="128"/>
    </location>
</feature>
<dbReference type="SUPFAM" id="SSF103039">
    <property type="entry name" value="CheC-like"/>
    <property type="match status" value="1"/>
</dbReference>
<dbReference type="Proteomes" id="UP000641588">
    <property type="component" value="Unassembled WGS sequence"/>
</dbReference>
<organism evidence="3 4">
    <name type="scientific">Paenibacillus foliorum</name>
    <dbReference type="NCBI Taxonomy" id="2654974"/>
    <lineage>
        <taxon>Bacteria</taxon>
        <taxon>Bacillati</taxon>
        <taxon>Bacillota</taxon>
        <taxon>Bacilli</taxon>
        <taxon>Bacillales</taxon>
        <taxon>Paenibacillaceae</taxon>
        <taxon>Paenibacillus</taxon>
    </lineage>
</organism>
<dbReference type="PANTHER" id="PTHR39452:SF1">
    <property type="entry name" value="CHEY-P PHOSPHATASE CHEX"/>
    <property type="match status" value="1"/>
</dbReference>
<name>A0A972GXQ0_9BACL</name>
<dbReference type="Pfam" id="PF13690">
    <property type="entry name" value="CheX"/>
    <property type="match status" value="1"/>
</dbReference>
<dbReference type="PANTHER" id="PTHR39452">
    <property type="entry name" value="CHEY-P PHOSPHATASE CHEX"/>
    <property type="match status" value="1"/>
</dbReference>
<dbReference type="InterPro" id="IPR038756">
    <property type="entry name" value="CheX-like"/>
</dbReference>
<evidence type="ECO:0000259" key="2">
    <source>
        <dbReference type="Pfam" id="PF13690"/>
    </source>
</evidence>
<dbReference type="EMBL" id="WHOD01000128">
    <property type="protein sequence ID" value="NOU98060.1"/>
    <property type="molecule type" value="Genomic_DNA"/>
</dbReference>
<dbReference type="AlphaFoldDB" id="A0A972GXQ0"/>
<dbReference type="CDD" id="cd17906">
    <property type="entry name" value="CheX"/>
    <property type="match status" value="1"/>
</dbReference>
<keyword evidence="1" id="KW-0145">Chemotaxis</keyword>
<evidence type="ECO:0000313" key="3">
    <source>
        <dbReference type="EMBL" id="NOU98060.1"/>
    </source>
</evidence>
<keyword evidence="4" id="KW-1185">Reference proteome</keyword>
<evidence type="ECO:0000313" key="4">
    <source>
        <dbReference type="Proteomes" id="UP000641588"/>
    </source>
</evidence>
<gene>
    <name evidence="3" type="ORF">GC093_33245</name>
</gene>
<dbReference type="Gene3D" id="3.40.1550.10">
    <property type="entry name" value="CheC-like"/>
    <property type="match status" value="1"/>
</dbReference>
<dbReference type="InterPro" id="IPR028051">
    <property type="entry name" value="CheX-like_dom"/>
</dbReference>
<sequence length="151" mass="16441">MQASYINPFLAASIHVIETFVQTKPSIGQLTVMKLELVEKHIWLKVGIVGHFKGDVVFGFPEQVAMRIVSAMMGGYAITELDEMCQSAISELGNMISGNASTMLYNDGIHVDITPPNILADHHISLDSKVIAVPLSITNVGDFHIHMLIPG</sequence>
<dbReference type="RefSeq" id="WP_171656313.1">
    <property type="nucleotide sequence ID" value="NZ_WHOD01000128.1"/>
</dbReference>
<reference evidence="3" key="1">
    <citation type="submission" date="2019-10" db="EMBL/GenBank/DDBJ databases">
        <title>Description of Paenibacillus glebae sp. nov.</title>
        <authorList>
            <person name="Carlier A."/>
            <person name="Qi S."/>
        </authorList>
    </citation>
    <scope>NUCLEOTIDE SEQUENCE</scope>
    <source>
        <strain evidence="3">LMG 31456</strain>
    </source>
</reference>